<dbReference type="AlphaFoldDB" id="A0A7W6V5M5"/>
<proteinExistence type="predicted"/>
<sequence>MEQYFLQAYDSSSKNVFLARQCIPVVREWCLKNLQFFLCWGSYSSCRQLVLGAGYFRTNILQRYFLTADPVTVCKFRRKIMRRSRRASFAIMAVAAIAAGPLLMNHTGFLAGAFRTEILARVDDGDVVNAADIAGGTMR</sequence>
<dbReference type="Proteomes" id="UP000523431">
    <property type="component" value="Unassembled WGS sequence"/>
</dbReference>
<keyword evidence="1" id="KW-0472">Membrane</keyword>
<feature type="transmembrane region" description="Helical" evidence="1">
    <location>
        <begin position="87"/>
        <end position="104"/>
    </location>
</feature>
<gene>
    <name evidence="2" type="ORF">GGE46_000619</name>
    <name evidence="3" type="ORF">GGE57_000619</name>
</gene>
<name>A0A7W6V5M5_RHIET</name>
<evidence type="ECO:0000313" key="4">
    <source>
        <dbReference type="Proteomes" id="UP000523431"/>
    </source>
</evidence>
<dbReference type="EMBL" id="JACIHU010000001">
    <property type="protein sequence ID" value="MBB4478078.1"/>
    <property type="molecule type" value="Genomic_DNA"/>
</dbReference>
<keyword evidence="1" id="KW-0812">Transmembrane</keyword>
<protein>
    <submittedName>
        <fullName evidence="2">Uncharacterized protein</fullName>
    </submittedName>
</protein>
<accession>A0A7W6V5M5</accession>
<dbReference type="Proteomes" id="UP000557344">
    <property type="component" value="Unassembled WGS sequence"/>
</dbReference>
<reference evidence="4 5" key="1">
    <citation type="submission" date="2020-08" db="EMBL/GenBank/DDBJ databases">
        <title>Genomic Encyclopedia of Type Strains, Phase IV (KMG-V): Genome sequencing to study the core and pangenomes of soil and plant-associated prokaryotes.</title>
        <authorList>
            <person name="Whitman W."/>
        </authorList>
    </citation>
    <scope>NUCLEOTIDE SEQUENCE [LARGE SCALE GENOMIC DNA]</scope>
    <source>
        <strain evidence="2 5">SEMIA 471</strain>
        <strain evidence="3 4">SEMIA 489</strain>
    </source>
</reference>
<comment type="caution">
    <text evidence="2">The sequence shown here is derived from an EMBL/GenBank/DDBJ whole genome shotgun (WGS) entry which is preliminary data.</text>
</comment>
<evidence type="ECO:0000313" key="3">
    <source>
        <dbReference type="EMBL" id="MBB4533910.1"/>
    </source>
</evidence>
<evidence type="ECO:0000313" key="5">
    <source>
        <dbReference type="Proteomes" id="UP000557344"/>
    </source>
</evidence>
<organism evidence="2 5">
    <name type="scientific">Rhizobium etli</name>
    <dbReference type="NCBI Taxonomy" id="29449"/>
    <lineage>
        <taxon>Bacteria</taxon>
        <taxon>Pseudomonadati</taxon>
        <taxon>Pseudomonadota</taxon>
        <taxon>Alphaproteobacteria</taxon>
        <taxon>Hyphomicrobiales</taxon>
        <taxon>Rhizobiaceae</taxon>
        <taxon>Rhizobium/Agrobacterium group</taxon>
        <taxon>Rhizobium</taxon>
    </lineage>
</organism>
<evidence type="ECO:0000313" key="2">
    <source>
        <dbReference type="EMBL" id="MBB4478078.1"/>
    </source>
</evidence>
<keyword evidence="1" id="KW-1133">Transmembrane helix</keyword>
<dbReference type="EMBL" id="JACIID010000001">
    <property type="protein sequence ID" value="MBB4533910.1"/>
    <property type="molecule type" value="Genomic_DNA"/>
</dbReference>
<evidence type="ECO:0000256" key="1">
    <source>
        <dbReference type="SAM" id="Phobius"/>
    </source>
</evidence>